<organism evidence="2 3">
    <name type="scientific">Nitrincola nitratireducens</name>
    <dbReference type="NCBI Taxonomy" id="1229521"/>
    <lineage>
        <taxon>Bacteria</taxon>
        <taxon>Pseudomonadati</taxon>
        <taxon>Pseudomonadota</taxon>
        <taxon>Gammaproteobacteria</taxon>
        <taxon>Oceanospirillales</taxon>
        <taxon>Oceanospirillaceae</taxon>
        <taxon>Nitrincola</taxon>
    </lineage>
</organism>
<reference evidence="3" key="1">
    <citation type="submission" date="2012-11" db="EMBL/GenBank/DDBJ databases">
        <authorList>
            <person name="Singh A."/>
            <person name="Pinnaka A.K."/>
            <person name="Vaidya B."/>
        </authorList>
    </citation>
    <scope>NUCLEOTIDE SEQUENCE [LARGE SCALE GENOMIC DNA]</scope>
    <source>
        <strain evidence="3">AK23</strain>
    </source>
</reference>
<proteinExistence type="predicted"/>
<dbReference type="SUPFAM" id="SSF56349">
    <property type="entry name" value="DNA breaking-rejoining enzymes"/>
    <property type="match status" value="1"/>
</dbReference>
<evidence type="ECO:0000313" key="3">
    <source>
        <dbReference type="Proteomes" id="UP000019464"/>
    </source>
</evidence>
<dbReference type="RefSeq" id="WP_036514544.1">
    <property type="nucleotide sequence ID" value="NZ_AONB01000030.1"/>
</dbReference>
<accession>W9VES3</accession>
<evidence type="ECO:0008006" key="4">
    <source>
        <dbReference type="Google" id="ProtNLM"/>
    </source>
</evidence>
<name>W9VES3_9GAMM</name>
<sequence length="321" mass="36361">MASTHMQKNYGFGKQILYAAHQAIVYLYRGGHYSASKTHSGRFSHFIRFLISEFNIRDARNIKQEHMDAYAKHVAAQFSAGELSLKYVRNLISSMNVGMGAFRNDDLMFAKPSDYLPNGSNIRTEPPACSDENVMQCLHSLQQQKKFREFAVVWLVYHLSMRVREAVLADLDRLKVEAKRTGQVCILEGTKGGRKSKDRIIKIGDEELAFLEFLYSVCPSGSDNLLSEDETFIQFQNKVLNPLRKVLKKFNIPNFRELRALGLNRVYESRTGYLSPVRLNALGIDAVQDASLVLEGLKEVSRTAGHGRIDVAYAYVGKPKK</sequence>
<dbReference type="Gene3D" id="1.10.443.10">
    <property type="entry name" value="Intergrase catalytic core"/>
    <property type="match status" value="1"/>
</dbReference>
<dbReference type="InterPro" id="IPR013762">
    <property type="entry name" value="Integrase-like_cat_sf"/>
</dbReference>
<reference evidence="2 3" key="2">
    <citation type="journal article" date="2015" name="Syst. Appl. Microbiol.">
        <title>Nitrincola nitratireducens sp. nov. isolated from a haloalkaline crater lake.</title>
        <authorList>
            <person name="Singh A."/>
            <person name="Vaidya B."/>
            <person name="Tanuku N.R."/>
            <person name="Pinnaka A.K."/>
        </authorList>
    </citation>
    <scope>NUCLEOTIDE SEQUENCE [LARGE SCALE GENOMIC DNA]</scope>
    <source>
        <strain evidence="2 3">AK23</strain>
    </source>
</reference>
<comment type="caution">
    <text evidence="2">The sequence shown here is derived from an EMBL/GenBank/DDBJ whole genome shotgun (WGS) entry which is preliminary data.</text>
</comment>
<dbReference type="InterPro" id="IPR011010">
    <property type="entry name" value="DNA_brk_join_enz"/>
</dbReference>
<gene>
    <name evidence="2" type="ORF">D791_03892</name>
</gene>
<evidence type="ECO:0000256" key="1">
    <source>
        <dbReference type="ARBA" id="ARBA00023172"/>
    </source>
</evidence>
<keyword evidence="3" id="KW-1185">Reference proteome</keyword>
<dbReference type="GO" id="GO:0003677">
    <property type="term" value="F:DNA binding"/>
    <property type="evidence" value="ECO:0007669"/>
    <property type="project" value="InterPro"/>
</dbReference>
<dbReference type="AlphaFoldDB" id="W9VES3"/>
<dbReference type="OrthoDB" id="5394387at2"/>
<evidence type="ECO:0000313" key="2">
    <source>
        <dbReference type="EMBL" id="EXJ09195.1"/>
    </source>
</evidence>
<protein>
    <recommendedName>
        <fullName evidence="4">Site-specific recombinase XerD</fullName>
    </recommendedName>
</protein>
<keyword evidence="1" id="KW-0233">DNA recombination</keyword>
<dbReference type="Proteomes" id="UP000019464">
    <property type="component" value="Unassembled WGS sequence"/>
</dbReference>
<dbReference type="EMBL" id="AONB01000030">
    <property type="protein sequence ID" value="EXJ09195.1"/>
    <property type="molecule type" value="Genomic_DNA"/>
</dbReference>
<dbReference type="GO" id="GO:0006310">
    <property type="term" value="P:DNA recombination"/>
    <property type="evidence" value="ECO:0007669"/>
    <property type="project" value="UniProtKB-KW"/>
</dbReference>
<dbReference type="GO" id="GO:0015074">
    <property type="term" value="P:DNA integration"/>
    <property type="evidence" value="ECO:0007669"/>
    <property type="project" value="InterPro"/>
</dbReference>